<evidence type="ECO:0000259" key="1">
    <source>
        <dbReference type="Pfam" id="PF00557"/>
    </source>
</evidence>
<evidence type="ECO:0000313" key="4">
    <source>
        <dbReference type="Proteomes" id="UP001596267"/>
    </source>
</evidence>
<dbReference type="PANTHER" id="PTHR46112:SF2">
    <property type="entry name" value="XAA-PRO AMINOPEPTIDASE P-RELATED"/>
    <property type="match status" value="1"/>
</dbReference>
<dbReference type="Gene3D" id="3.90.230.10">
    <property type="entry name" value="Creatinase/methionine aminopeptidase superfamily"/>
    <property type="match status" value="1"/>
</dbReference>
<accession>A0ABW1WCH7</accession>
<dbReference type="Pfam" id="PF01321">
    <property type="entry name" value="Creatinase_N"/>
    <property type="match status" value="1"/>
</dbReference>
<dbReference type="SUPFAM" id="SSF55920">
    <property type="entry name" value="Creatinase/aminopeptidase"/>
    <property type="match status" value="1"/>
</dbReference>
<dbReference type="PANTHER" id="PTHR46112">
    <property type="entry name" value="AMINOPEPTIDASE"/>
    <property type="match status" value="1"/>
</dbReference>
<gene>
    <name evidence="3" type="ORF">ACFP7A_04650</name>
</gene>
<dbReference type="CDD" id="cd01066">
    <property type="entry name" value="APP_MetAP"/>
    <property type="match status" value="1"/>
</dbReference>
<evidence type="ECO:0000313" key="3">
    <source>
        <dbReference type="EMBL" id="MFC6385884.1"/>
    </source>
</evidence>
<comment type="caution">
    <text evidence="3">The sequence shown here is derived from an EMBL/GenBank/DDBJ whole genome shotgun (WGS) entry which is preliminary data.</text>
</comment>
<protein>
    <submittedName>
        <fullName evidence="3">M24 family metallopeptidase</fullName>
    </submittedName>
</protein>
<keyword evidence="4" id="KW-1185">Reference proteome</keyword>
<dbReference type="Pfam" id="PF00557">
    <property type="entry name" value="Peptidase_M24"/>
    <property type="match status" value="1"/>
</dbReference>
<evidence type="ECO:0000259" key="2">
    <source>
        <dbReference type="Pfam" id="PF01321"/>
    </source>
</evidence>
<dbReference type="SUPFAM" id="SSF53092">
    <property type="entry name" value="Creatinase/prolidase N-terminal domain"/>
    <property type="match status" value="1"/>
</dbReference>
<dbReference type="Gene3D" id="3.40.350.10">
    <property type="entry name" value="Creatinase/prolidase N-terminal domain"/>
    <property type="match status" value="1"/>
</dbReference>
<reference evidence="4" key="1">
    <citation type="journal article" date="2019" name="Int. J. Syst. Evol. Microbiol.">
        <title>The Global Catalogue of Microorganisms (GCM) 10K type strain sequencing project: providing services to taxonomists for standard genome sequencing and annotation.</title>
        <authorList>
            <consortium name="The Broad Institute Genomics Platform"/>
            <consortium name="The Broad Institute Genome Sequencing Center for Infectious Disease"/>
            <person name="Wu L."/>
            <person name="Ma J."/>
        </authorList>
    </citation>
    <scope>NUCLEOTIDE SEQUENCE [LARGE SCALE GENOMIC DNA]</scope>
    <source>
        <strain evidence="4">CCUG 42001</strain>
    </source>
</reference>
<dbReference type="InterPro" id="IPR000587">
    <property type="entry name" value="Creatinase_N"/>
</dbReference>
<feature type="domain" description="Creatinase N-terminal" evidence="2">
    <location>
        <begin position="14"/>
        <end position="169"/>
    </location>
</feature>
<dbReference type="InterPro" id="IPR029149">
    <property type="entry name" value="Creatin/AminoP/Spt16_N"/>
</dbReference>
<name>A0ABW1WCH7_9BACL</name>
<proteinExistence type="predicted"/>
<organism evidence="3 4">
    <name type="scientific">Sporolactobacillus kofuensis</name>
    <dbReference type="NCBI Taxonomy" id="269672"/>
    <lineage>
        <taxon>Bacteria</taxon>
        <taxon>Bacillati</taxon>
        <taxon>Bacillota</taxon>
        <taxon>Bacilli</taxon>
        <taxon>Bacillales</taxon>
        <taxon>Sporolactobacillaceae</taxon>
        <taxon>Sporolactobacillus</taxon>
    </lineage>
</organism>
<dbReference type="InterPro" id="IPR000994">
    <property type="entry name" value="Pept_M24"/>
</dbReference>
<dbReference type="InterPro" id="IPR050659">
    <property type="entry name" value="Peptidase_M24B"/>
</dbReference>
<feature type="domain" description="Peptidase M24" evidence="1">
    <location>
        <begin position="176"/>
        <end position="380"/>
    </location>
</feature>
<dbReference type="Proteomes" id="UP001596267">
    <property type="component" value="Unassembled WGS sequence"/>
</dbReference>
<dbReference type="EMBL" id="JBHSTQ010000003">
    <property type="protein sequence ID" value="MFC6385884.1"/>
    <property type="molecule type" value="Genomic_DNA"/>
</dbReference>
<sequence length="397" mass="44811">MVSLKERNQVEFQQKLQANMKQNHIDVLLLTSQENIFYATGYSSKFLSLMKQPGVAYAIVPAEGTCKLIINNFEKQTADLQCKNIDIIQYDSWIFIDDGEEKSDKKTTQMNLNQSYQIVQELISKISPTPVIGVEPLSLTWKLTEQLYSDYGADHVIDVTNELLKVRVIKTEWEIEILRHAAKLAEKATQLTAQELIPGMNEFDMNAIYRKHIDALDNHAINTTLVTSIGPNYSAPFILRDYALKDGDIVRLDGGVNYYGYQSDVARTFVIGAHATEEQQSKFDALYEGFSKGLSLVKPGVRLADLFETVNGTIQKVGIPNYFRGHQGHSIGVSAFSEEAPFIAPNQDLVFQENMVFCLEVPYYSTKGGYNIEDEFLVTKDGIERFTQANESLNWPS</sequence>
<dbReference type="InterPro" id="IPR036005">
    <property type="entry name" value="Creatinase/aminopeptidase-like"/>
</dbReference>